<dbReference type="AlphaFoldDB" id="A0A518ASH6"/>
<proteinExistence type="predicted"/>
<keyword evidence="2" id="KW-1185">Reference proteome</keyword>
<dbReference type="Proteomes" id="UP000315750">
    <property type="component" value="Chromosome"/>
</dbReference>
<organism evidence="1 2">
    <name type="scientific">Aeoliella mucimassa</name>
    <dbReference type="NCBI Taxonomy" id="2527972"/>
    <lineage>
        <taxon>Bacteria</taxon>
        <taxon>Pseudomonadati</taxon>
        <taxon>Planctomycetota</taxon>
        <taxon>Planctomycetia</taxon>
        <taxon>Pirellulales</taxon>
        <taxon>Lacipirellulaceae</taxon>
        <taxon>Aeoliella</taxon>
    </lineage>
</organism>
<reference evidence="1 2" key="1">
    <citation type="submission" date="2019-02" db="EMBL/GenBank/DDBJ databases">
        <title>Deep-cultivation of Planctomycetes and their phenomic and genomic characterization uncovers novel biology.</title>
        <authorList>
            <person name="Wiegand S."/>
            <person name="Jogler M."/>
            <person name="Boedeker C."/>
            <person name="Pinto D."/>
            <person name="Vollmers J."/>
            <person name="Rivas-Marin E."/>
            <person name="Kohn T."/>
            <person name="Peeters S.H."/>
            <person name="Heuer A."/>
            <person name="Rast P."/>
            <person name="Oberbeckmann S."/>
            <person name="Bunk B."/>
            <person name="Jeske O."/>
            <person name="Meyerdierks A."/>
            <person name="Storesund J.E."/>
            <person name="Kallscheuer N."/>
            <person name="Luecker S."/>
            <person name="Lage O.M."/>
            <person name="Pohl T."/>
            <person name="Merkel B.J."/>
            <person name="Hornburger P."/>
            <person name="Mueller R.-W."/>
            <person name="Bruemmer F."/>
            <person name="Labrenz M."/>
            <person name="Spormann A.M."/>
            <person name="Op den Camp H."/>
            <person name="Overmann J."/>
            <person name="Amann R."/>
            <person name="Jetten M.S.M."/>
            <person name="Mascher T."/>
            <person name="Medema M.H."/>
            <person name="Devos D.P."/>
            <person name="Kaster A.-K."/>
            <person name="Ovreas L."/>
            <person name="Rohde M."/>
            <person name="Galperin M.Y."/>
            <person name="Jogler C."/>
        </authorList>
    </citation>
    <scope>NUCLEOTIDE SEQUENCE [LARGE SCALE GENOMIC DNA]</scope>
    <source>
        <strain evidence="1 2">Pan181</strain>
    </source>
</reference>
<dbReference type="EMBL" id="CP036278">
    <property type="protein sequence ID" value="QDU57680.1"/>
    <property type="molecule type" value="Genomic_DNA"/>
</dbReference>
<gene>
    <name evidence="1" type="ORF">Pan181_39010</name>
</gene>
<protein>
    <submittedName>
        <fullName evidence="1">Uncharacterized protein</fullName>
    </submittedName>
</protein>
<name>A0A518ASH6_9BACT</name>
<evidence type="ECO:0000313" key="2">
    <source>
        <dbReference type="Proteomes" id="UP000315750"/>
    </source>
</evidence>
<dbReference type="KEGG" id="amuc:Pan181_39010"/>
<evidence type="ECO:0000313" key="1">
    <source>
        <dbReference type="EMBL" id="QDU57680.1"/>
    </source>
</evidence>
<accession>A0A518ASH6</accession>
<sequence>MAALSPQLGQYVSGESYKPSATHLYWQLDRTRP</sequence>